<organism evidence="2 3">
    <name type="scientific">Methylobacterium nodulans (strain LMG 21967 / CNCM I-2342 / ORS 2060)</name>
    <dbReference type="NCBI Taxonomy" id="460265"/>
    <lineage>
        <taxon>Bacteria</taxon>
        <taxon>Pseudomonadati</taxon>
        <taxon>Pseudomonadota</taxon>
        <taxon>Alphaproteobacteria</taxon>
        <taxon>Hyphomicrobiales</taxon>
        <taxon>Methylobacteriaceae</taxon>
        <taxon>Methylobacterium</taxon>
    </lineage>
</organism>
<dbReference type="InterPro" id="IPR014507">
    <property type="entry name" value="Baseplate_assembly_J_pred"/>
</dbReference>
<dbReference type="EMBL" id="CP001349">
    <property type="protein sequence ID" value="ACL55624.1"/>
    <property type="molecule type" value="Genomic_DNA"/>
</dbReference>
<dbReference type="InterPro" id="IPR058531">
    <property type="entry name" value="Baseplate_J_M"/>
</dbReference>
<dbReference type="AlphaFoldDB" id="B8IDQ2"/>
<protein>
    <submittedName>
        <fullName evidence="2">Baseplate J family protein</fullName>
    </submittedName>
</protein>
<dbReference type="RefSeq" id="WP_015927333.1">
    <property type="nucleotide sequence ID" value="NC_011894.1"/>
</dbReference>
<evidence type="ECO:0000313" key="2">
    <source>
        <dbReference type="EMBL" id="ACL55624.1"/>
    </source>
</evidence>
<evidence type="ECO:0000313" key="3">
    <source>
        <dbReference type="Proteomes" id="UP000008207"/>
    </source>
</evidence>
<dbReference type="KEGG" id="mno:Mnod_0587"/>
<dbReference type="Proteomes" id="UP000008207">
    <property type="component" value="Chromosome"/>
</dbReference>
<proteinExistence type="predicted"/>
<accession>B8IDQ2</accession>
<gene>
    <name evidence="2" type="ordered locus">Mnod_0587</name>
</gene>
<evidence type="ECO:0000259" key="1">
    <source>
        <dbReference type="Pfam" id="PF26078"/>
    </source>
</evidence>
<dbReference type="HOGENOM" id="CLU_046415_0_0_5"/>
<reference evidence="2 3" key="1">
    <citation type="submission" date="2009-01" db="EMBL/GenBank/DDBJ databases">
        <title>Complete sequence of chromosome of Methylobacterium nodulans ORS 2060.</title>
        <authorList>
            <consortium name="US DOE Joint Genome Institute"/>
            <person name="Lucas S."/>
            <person name="Copeland A."/>
            <person name="Lapidus A."/>
            <person name="Glavina del Rio T."/>
            <person name="Dalin E."/>
            <person name="Tice H."/>
            <person name="Bruce D."/>
            <person name="Goodwin L."/>
            <person name="Pitluck S."/>
            <person name="Sims D."/>
            <person name="Brettin T."/>
            <person name="Detter J.C."/>
            <person name="Han C."/>
            <person name="Larimer F."/>
            <person name="Land M."/>
            <person name="Hauser L."/>
            <person name="Kyrpides N."/>
            <person name="Ivanova N."/>
            <person name="Marx C.J."/>
            <person name="Richardson P."/>
        </authorList>
    </citation>
    <scope>NUCLEOTIDE SEQUENCE [LARGE SCALE GENOMIC DNA]</scope>
    <source>
        <strain evidence="3">LMG 21967 / CNCM I-2342 / ORS 2060</strain>
    </source>
</reference>
<name>B8IDQ2_METNO</name>
<dbReference type="Pfam" id="PF26078">
    <property type="entry name" value="Baseplate_J_M"/>
    <property type="match status" value="1"/>
</dbReference>
<dbReference type="PIRSF" id="PIRSF020481">
    <property type="entry name" value="BAP"/>
    <property type="match status" value="1"/>
</dbReference>
<feature type="domain" description="Baseplate J-like central" evidence="1">
    <location>
        <begin position="143"/>
        <end position="226"/>
    </location>
</feature>
<keyword evidence="3" id="KW-1185">Reference proteome</keyword>
<dbReference type="OrthoDB" id="9793802at2"/>
<dbReference type="STRING" id="460265.Mnod_0587"/>
<dbReference type="eggNOG" id="COG3948">
    <property type="taxonomic scope" value="Bacteria"/>
</dbReference>
<sequence>MVPSKRFADIDLSRLPPLPAVPGFDTIYAARMADVAARLNKAGIPYNVTNLKADTVAIIQGAGAYREELVYTAHDDASRAVLLATSWGPYLDHLGATQTPPVARLPLVDRPRPYVFGTDSVSDWEEDDDFRARIQLAPEELSGAGPEGAYLSFALGVAGIRAASCYGPMSFGGTPDNPFTPLGHVHVPIVGTDGDGTASDALVAAVQAALRPDDRRPIADFVTASAATIIPYRIEAVLYVGGGADRAIVKAAAEKRFAAQARL</sequence>